<keyword evidence="19" id="KW-0675">Receptor</keyword>
<keyword evidence="5" id="KW-1003">Cell membrane</keyword>
<organism evidence="28 29">
    <name type="scientific">Panicum miliaceum</name>
    <name type="common">Proso millet</name>
    <name type="synonym">Broomcorn millet</name>
    <dbReference type="NCBI Taxonomy" id="4540"/>
    <lineage>
        <taxon>Eukaryota</taxon>
        <taxon>Viridiplantae</taxon>
        <taxon>Streptophyta</taxon>
        <taxon>Embryophyta</taxon>
        <taxon>Tracheophyta</taxon>
        <taxon>Spermatophyta</taxon>
        <taxon>Magnoliopsida</taxon>
        <taxon>Liliopsida</taxon>
        <taxon>Poales</taxon>
        <taxon>Poaceae</taxon>
        <taxon>PACMAD clade</taxon>
        <taxon>Panicoideae</taxon>
        <taxon>Panicodae</taxon>
        <taxon>Paniceae</taxon>
        <taxon>Panicinae</taxon>
        <taxon>Panicum</taxon>
        <taxon>Panicum sect. Panicum</taxon>
    </lineage>
</organism>
<keyword evidence="12" id="KW-0732">Signal</keyword>
<dbReference type="GO" id="GO:0005524">
    <property type="term" value="F:ATP binding"/>
    <property type="evidence" value="ECO:0007669"/>
    <property type="project" value="UniProtKB-UniRule"/>
</dbReference>
<keyword evidence="6" id="KW-0723">Serine/threonine-protein kinase</keyword>
<dbReference type="STRING" id="4540.A0A3L6PVU4"/>
<dbReference type="InterPro" id="IPR000719">
    <property type="entry name" value="Prot_kinase_dom"/>
</dbReference>
<dbReference type="InterPro" id="IPR003591">
    <property type="entry name" value="Leu-rich_rpt_typical-subtyp"/>
</dbReference>
<evidence type="ECO:0000256" key="4">
    <source>
        <dbReference type="ARBA" id="ARBA00012513"/>
    </source>
</evidence>
<evidence type="ECO:0000256" key="23">
    <source>
        <dbReference type="ARBA" id="ARBA00054320"/>
    </source>
</evidence>
<evidence type="ECO:0000256" key="21">
    <source>
        <dbReference type="ARBA" id="ARBA00047899"/>
    </source>
</evidence>
<feature type="domain" description="Protein kinase" evidence="27">
    <location>
        <begin position="353"/>
        <end position="655"/>
    </location>
</feature>
<accession>A0A3L6PVU4</accession>
<gene>
    <name evidence="28" type="ORF">C2845_PM16G11490</name>
</gene>
<dbReference type="FunFam" id="3.80.10.10:FF:000111">
    <property type="entry name" value="LRR receptor-like serine/threonine-protein kinase ERECTA"/>
    <property type="match status" value="1"/>
</dbReference>
<evidence type="ECO:0000256" key="10">
    <source>
        <dbReference type="ARBA" id="ARBA00022679"/>
    </source>
</evidence>
<evidence type="ECO:0000256" key="1">
    <source>
        <dbReference type="ARBA" id="ARBA00004162"/>
    </source>
</evidence>
<keyword evidence="16 26" id="KW-0067">ATP-binding</keyword>
<dbReference type="InterPro" id="IPR011009">
    <property type="entry name" value="Kinase-like_dom_sf"/>
</dbReference>
<evidence type="ECO:0000256" key="15">
    <source>
        <dbReference type="ARBA" id="ARBA00022777"/>
    </source>
</evidence>
<dbReference type="GO" id="GO:0004674">
    <property type="term" value="F:protein serine/threonine kinase activity"/>
    <property type="evidence" value="ECO:0007669"/>
    <property type="project" value="UniProtKB-KW"/>
</dbReference>
<proteinExistence type="inferred from homology"/>
<evidence type="ECO:0000256" key="6">
    <source>
        <dbReference type="ARBA" id="ARBA00022527"/>
    </source>
</evidence>
<comment type="similarity">
    <text evidence="3">Belongs to the RLP family.</text>
</comment>
<evidence type="ECO:0000256" key="12">
    <source>
        <dbReference type="ARBA" id="ARBA00022729"/>
    </source>
</evidence>
<dbReference type="PROSITE" id="PS50011">
    <property type="entry name" value="PROTEIN_KINASE_DOM"/>
    <property type="match status" value="1"/>
</dbReference>
<dbReference type="GO" id="GO:0005789">
    <property type="term" value="C:endoplasmic reticulum membrane"/>
    <property type="evidence" value="ECO:0007669"/>
    <property type="project" value="UniProtKB-SubCell"/>
</dbReference>
<dbReference type="FunFam" id="3.30.200.20:FF:000432">
    <property type="entry name" value="LRR receptor-like serine/threonine-protein kinase EFR"/>
    <property type="match status" value="1"/>
</dbReference>
<dbReference type="SMART" id="SM00369">
    <property type="entry name" value="LRR_TYP"/>
    <property type="match status" value="3"/>
</dbReference>
<evidence type="ECO:0000256" key="8">
    <source>
        <dbReference type="ARBA" id="ARBA00022614"/>
    </source>
</evidence>
<keyword evidence="8" id="KW-0433">Leucine-rich repeat</keyword>
<dbReference type="Gene3D" id="3.80.10.10">
    <property type="entry name" value="Ribonuclease Inhibitor"/>
    <property type="match status" value="1"/>
</dbReference>
<dbReference type="OrthoDB" id="676979at2759"/>
<name>A0A3L6PVU4_PANMI</name>
<keyword evidence="29" id="KW-1185">Reference proteome</keyword>
<evidence type="ECO:0000256" key="25">
    <source>
        <dbReference type="ARBA" id="ARBA00072040"/>
    </source>
</evidence>
<comment type="subcellular location">
    <subcellularLocation>
        <location evidence="1">Cell membrane</location>
        <topology evidence="1">Single-pass membrane protein</topology>
    </subcellularLocation>
    <subcellularLocation>
        <location evidence="2">Endoplasmic reticulum membrane</location>
        <topology evidence="2">Single-pass membrane protein</topology>
    </subcellularLocation>
</comment>
<dbReference type="AlphaFoldDB" id="A0A3L6PVU4"/>
<evidence type="ECO:0000259" key="27">
    <source>
        <dbReference type="PROSITE" id="PS50011"/>
    </source>
</evidence>
<comment type="catalytic activity">
    <reaction evidence="22">
        <text>L-seryl-[protein] + ATP = O-phospho-L-seryl-[protein] + ADP + H(+)</text>
        <dbReference type="Rhea" id="RHEA:17989"/>
        <dbReference type="Rhea" id="RHEA-COMP:9863"/>
        <dbReference type="Rhea" id="RHEA-COMP:11604"/>
        <dbReference type="ChEBI" id="CHEBI:15378"/>
        <dbReference type="ChEBI" id="CHEBI:29999"/>
        <dbReference type="ChEBI" id="CHEBI:30616"/>
        <dbReference type="ChEBI" id="CHEBI:83421"/>
        <dbReference type="ChEBI" id="CHEBI:456216"/>
        <dbReference type="EC" id="2.7.11.1"/>
    </reaction>
</comment>
<dbReference type="Pfam" id="PF00560">
    <property type="entry name" value="LRR_1"/>
    <property type="match status" value="3"/>
</dbReference>
<comment type="catalytic activity">
    <reaction evidence="21">
        <text>L-threonyl-[protein] + ATP = O-phospho-L-threonyl-[protein] + ADP + H(+)</text>
        <dbReference type="Rhea" id="RHEA:46608"/>
        <dbReference type="Rhea" id="RHEA-COMP:11060"/>
        <dbReference type="Rhea" id="RHEA-COMP:11605"/>
        <dbReference type="ChEBI" id="CHEBI:15378"/>
        <dbReference type="ChEBI" id="CHEBI:30013"/>
        <dbReference type="ChEBI" id="CHEBI:30616"/>
        <dbReference type="ChEBI" id="CHEBI:61977"/>
        <dbReference type="ChEBI" id="CHEBI:456216"/>
        <dbReference type="EC" id="2.7.11.1"/>
    </reaction>
</comment>
<sequence length="664" mass="72719">MLGLYGNQLQGVVPSYIGNLSSSLRYISLGGDYNLSGVLPSSIGNLRNLNWIAFGHTSVVGTIGEWIGRLENLQGLYVPRNNFVGTIPSSVGNLTKLVAINLYGNGFTGLILSSVGDLPQLSVLSLGRNDFHGTMPKEILRTATLTKCLVYDNNLEGLIPGFGNLQQLTWLDLSSNKLSGEIPASLGTCQQLQTIQMGQNFLSGSIPASLGNLINLAMLNLSQNNLSGTILTALSDLQLLSQLDLSNNHLEGEIPRTGAFRNVTGISLQGNWGLCGGVGELHMPLCPVVPHEQTRRSKTLVKILVPTLGFLVLMVPVYLKLIRKRTSRIQLSLPGEQFPRVTYKALVQATDNFAEFNLIGRGSSGSVYRGRLTQPNKLVAVKVFHLDMQDADRSYMAECKALRNIRHRNLLPILTACSTIDSRGKDFKALVYEYMANGNLDTWLHPTGDGHVLHRLGLTQRIDIAVDIADALQYLHDDCRSPIIHCDLKPSNILLDDGMIAHLGDFGIARFYRRSMLASGQDLGSVASIGLKGTIGYIAPEYARGSNISISGDVYSFGVVLMEMLTGKRPTDPVFCNGLTIVDFVKKSYQHEALHILDACLQEECHELPRSNMEEDDSAYQCLLSLIEVALSCTCQVPSERMNMRETAAKLHAIKMSYRAWRGS</sequence>
<dbReference type="PRINTS" id="PR00019">
    <property type="entry name" value="LEURICHRPT"/>
</dbReference>
<dbReference type="InterPro" id="IPR008271">
    <property type="entry name" value="Ser/Thr_kinase_AS"/>
</dbReference>
<dbReference type="Proteomes" id="UP000275267">
    <property type="component" value="Unassembled WGS sequence"/>
</dbReference>
<evidence type="ECO:0000256" key="3">
    <source>
        <dbReference type="ARBA" id="ARBA00009592"/>
    </source>
</evidence>
<evidence type="ECO:0000256" key="17">
    <source>
        <dbReference type="ARBA" id="ARBA00022989"/>
    </source>
</evidence>
<keyword evidence="14 26" id="KW-0547">Nucleotide-binding</keyword>
<dbReference type="SUPFAM" id="SSF56112">
    <property type="entry name" value="Protein kinase-like (PK-like)"/>
    <property type="match status" value="1"/>
</dbReference>
<keyword evidence="13" id="KW-0677">Repeat</keyword>
<evidence type="ECO:0000256" key="13">
    <source>
        <dbReference type="ARBA" id="ARBA00022737"/>
    </source>
</evidence>
<dbReference type="Gene3D" id="1.10.510.10">
    <property type="entry name" value="Transferase(Phosphotransferase) domain 1"/>
    <property type="match status" value="1"/>
</dbReference>
<dbReference type="EMBL" id="PQIB02000015">
    <property type="protein sequence ID" value="RLM65808.1"/>
    <property type="molecule type" value="Genomic_DNA"/>
</dbReference>
<evidence type="ECO:0000256" key="22">
    <source>
        <dbReference type="ARBA" id="ARBA00048679"/>
    </source>
</evidence>
<dbReference type="EC" id="2.7.11.1" evidence="4"/>
<evidence type="ECO:0000256" key="20">
    <source>
        <dbReference type="ARBA" id="ARBA00023180"/>
    </source>
</evidence>
<keyword evidence="17" id="KW-1133">Transmembrane helix</keyword>
<evidence type="ECO:0000256" key="5">
    <source>
        <dbReference type="ARBA" id="ARBA00022475"/>
    </source>
</evidence>
<dbReference type="FunFam" id="1.10.510.10:FF:000358">
    <property type="entry name" value="Putative leucine-rich repeat receptor-like serine/threonine-protein kinase"/>
    <property type="match status" value="1"/>
</dbReference>
<evidence type="ECO:0000256" key="24">
    <source>
        <dbReference type="ARBA" id="ARBA00056628"/>
    </source>
</evidence>
<reference evidence="29" key="1">
    <citation type="journal article" date="2019" name="Nat. Commun.">
        <title>The genome of broomcorn millet.</title>
        <authorList>
            <person name="Zou C."/>
            <person name="Miki D."/>
            <person name="Li D."/>
            <person name="Tang Q."/>
            <person name="Xiao L."/>
            <person name="Rajput S."/>
            <person name="Deng P."/>
            <person name="Jia W."/>
            <person name="Huang R."/>
            <person name="Zhang M."/>
            <person name="Sun Y."/>
            <person name="Hu J."/>
            <person name="Fu X."/>
            <person name="Schnable P.S."/>
            <person name="Li F."/>
            <person name="Zhang H."/>
            <person name="Feng B."/>
            <person name="Zhu X."/>
            <person name="Liu R."/>
            <person name="Schnable J.C."/>
            <person name="Zhu J.-K."/>
            <person name="Zhang H."/>
        </authorList>
    </citation>
    <scope>NUCLEOTIDE SEQUENCE [LARGE SCALE GENOMIC DNA]</scope>
</reference>
<evidence type="ECO:0000256" key="14">
    <source>
        <dbReference type="ARBA" id="ARBA00022741"/>
    </source>
</evidence>
<evidence type="ECO:0000256" key="9">
    <source>
        <dbReference type="ARBA" id="ARBA00022626"/>
    </source>
</evidence>
<dbReference type="InterPro" id="IPR001611">
    <property type="entry name" value="Leu-rich_rpt"/>
</dbReference>
<comment type="function">
    <text evidence="23">Receptor kinase that detects X.oryzae pv. oryzae protein Ax21 to promote innate immunity. Following X.oryzae pv. oryzae protein Ax21 detection, undergoes cleavage, releasing the processed protein kinase Xa21 chain.</text>
</comment>
<comment type="caution">
    <text evidence="28">The sequence shown here is derived from an EMBL/GenBank/DDBJ whole genome shotgun (WGS) entry which is preliminary data.</text>
</comment>
<keyword evidence="15" id="KW-0418">Kinase</keyword>
<evidence type="ECO:0000256" key="2">
    <source>
        <dbReference type="ARBA" id="ARBA00004389"/>
    </source>
</evidence>
<evidence type="ECO:0000256" key="7">
    <source>
        <dbReference type="ARBA" id="ARBA00022553"/>
    </source>
</evidence>
<dbReference type="SMART" id="SM00220">
    <property type="entry name" value="S_TKc"/>
    <property type="match status" value="1"/>
</dbReference>
<feature type="binding site" evidence="26">
    <location>
        <position position="382"/>
    </location>
    <ligand>
        <name>ATP</name>
        <dbReference type="ChEBI" id="CHEBI:30616"/>
    </ligand>
</feature>
<keyword evidence="10" id="KW-0808">Transferase</keyword>
<evidence type="ECO:0000256" key="16">
    <source>
        <dbReference type="ARBA" id="ARBA00022840"/>
    </source>
</evidence>
<dbReference type="PANTHER" id="PTHR27008:SF593">
    <property type="entry name" value="OS02G0615800 PROTEIN"/>
    <property type="match status" value="1"/>
</dbReference>
<dbReference type="InterPro" id="IPR051809">
    <property type="entry name" value="Plant_receptor-like_S/T_kinase"/>
</dbReference>
<keyword evidence="18" id="KW-0472">Membrane</keyword>
<dbReference type="PROSITE" id="PS00107">
    <property type="entry name" value="PROTEIN_KINASE_ATP"/>
    <property type="match status" value="1"/>
</dbReference>
<dbReference type="GO" id="GO:0009742">
    <property type="term" value="P:brassinosteroid mediated signaling pathway"/>
    <property type="evidence" value="ECO:0007669"/>
    <property type="project" value="UniProtKB-KW"/>
</dbReference>
<dbReference type="Gene3D" id="3.30.200.20">
    <property type="entry name" value="Phosphorylase Kinase, domain 1"/>
    <property type="match status" value="1"/>
</dbReference>
<dbReference type="InterPro" id="IPR032675">
    <property type="entry name" value="LRR_dom_sf"/>
</dbReference>
<dbReference type="GO" id="GO:0005886">
    <property type="term" value="C:plasma membrane"/>
    <property type="evidence" value="ECO:0007669"/>
    <property type="project" value="UniProtKB-SubCell"/>
</dbReference>
<dbReference type="PANTHER" id="PTHR27008">
    <property type="entry name" value="OS04G0122200 PROTEIN"/>
    <property type="match status" value="1"/>
</dbReference>
<dbReference type="FunFam" id="3.80.10.10:FF:000383">
    <property type="entry name" value="Leucine-rich repeat receptor protein kinase EMS1"/>
    <property type="match status" value="1"/>
</dbReference>
<dbReference type="InterPro" id="IPR017441">
    <property type="entry name" value="Protein_kinase_ATP_BS"/>
</dbReference>
<protein>
    <recommendedName>
        <fullName evidence="25">Receptor kinase-like protein Xa21</fullName>
        <ecNumber evidence="4">2.7.11.1</ecNumber>
    </recommendedName>
</protein>
<keyword evidence="9" id="KW-1070">Brassinosteroid signaling pathway</keyword>
<keyword evidence="20" id="KW-0325">Glycoprotein</keyword>
<keyword evidence="7" id="KW-0597">Phosphoprotein</keyword>
<dbReference type="SUPFAM" id="SSF52058">
    <property type="entry name" value="L domain-like"/>
    <property type="match status" value="1"/>
</dbReference>
<evidence type="ECO:0000256" key="11">
    <source>
        <dbReference type="ARBA" id="ARBA00022692"/>
    </source>
</evidence>
<keyword evidence="11" id="KW-0812">Transmembrane</keyword>
<comment type="function">
    <text evidence="24">The processed protein kinase Xa21 chain released by protein cleavage after X.oryzae pv. oryzae protein Ax21 detection translocates into the nucleus where it can bind and regulate WRKY62, a transcription factor. Confers resistance to the bacterial pathogen X.oryzae pv. oryzae (Xoo).</text>
</comment>
<evidence type="ECO:0000256" key="18">
    <source>
        <dbReference type="ARBA" id="ARBA00023136"/>
    </source>
</evidence>
<dbReference type="Pfam" id="PF00069">
    <property type="entry name" value="Pkinase"/>
    <property type="match status" value="1"/>
</dbReference>
<evidence type="ECO:0000256" key="26">
    <source>
        <dbReference type="PROSITE-ProRule" id="PRU10141"/>
    </source>
</evidence>
<dbReference type="PROSITE" id="PS00108">
    <property type="entry name" value="PROTEIN_KINASE_ST"/>
    <property type="match status" value="1"/>
</dbReference>
<evidence type="ECO:0000313" key="29">
    <source>
        <dbReference type="Proteomes" id="UP000275267"/>
    </source>
</evidence>
<evidence type="ECO:0000256" key="19">
    <source>
        <dbReference type="ARBA" id="ARBA00023170"/>
    </source>
</evidence>
<evidence type="ECO:0000313" key="28">
    <source>
        <dbReference type="EMBL" id="RLM65808.1"/>
    </source>
</evidence>